<gene>
    <name evidence="1" type="ORF">EXIGLDRAFT_335130</name>
</gene>
<keyword evidence="2" id="KW-1185">Reference proteome</keyword>
<organism evidence="1 2">
    <name type="scientific">Exidia glandulosa HHB12029</name>
    <dbReference type="NCBI Taxonomy" id="1314781"/>
    <lineage>
        <taxon>Eukaryota</taxon>
        <taxon>Fungi</taxon>
        <taxon>Dikarya</taxon>
        <taxon>Basidiomycota</taxon>
        <taxon>Agaricomycotina</taxon>
        <taxon>Agaricomycetes</taxon>
        <taxon>Auriculariales</taxon>
        <taxon>Exidiaceae</taxon>
        <taxon>Exidia</taxon>
    </lineage>
</organism>
<protein>
    <submittedName>
        <fullName evidence="1">Uncharacterized protein</fullName>
    </submittedName>
</protein>
<evidence type="ECO:0000313" key="2">
    <source>
        <dbReference type="Proteomes" id="UP000077266"/>
    </source>
</evidence>
<dbReference type="AlphaFoldDB" id="A0A165CN29"/>
<evidence type="ECO:0000313" key="1">
    <source>
        <dbReference type="EMBL" id="KZV82773.1"/>
    </source>
</evidence>
<reference evidence="1 2" key="1">
    <citation type="journal article" date="2016" name="Mol. Biol. Evol.">
        <title>Comparative Genomics of Early-Diverging Mushroom-Forming Fungi Provides Insights into the Origins of Lignocellulose Decay Capabilities.</title>
        <authorList>
            <person name="Nagy L.G."/>
            <person name="Riley R."/>
            <person name="Tritt A."/>
            <person name="Adam C."/>
            <person name="Daum C."/>
            <person name="Floudas D."/>
            <person name="Sun H."/>
            <person name="Yadav J.S."/>
            <person name="Pangilinan J."/>
            <person name="Larsson K.H."/>
            <person name="Matsuura K."/>
            <person name="Barry K."/>
            <person name="Labutti K."/>
            <person name="Kuo R."/>
            <person name="Ohm R.A."/>
            <person name="Bhattacharya S.S."/>
            <person name="Shirouzu T."/>
            <person name="Yoshinaga Y."/>
            <person name="Martin F.M."/>
            <person name="Grigoriev I.V."/>
            <person name="Hibbett D.S."/>
        </authorList>
    </citation>
    <scope>NUCLEOTIDE SEQUENCE [LARGE SCALE GENOMIC DNA]</scope>
    <source>
        <strain evidence="1 2">HHB12029</strain>
    </source>
</reference>
<dbReference type="Proteomes" id="UP000077266">
    <property type="component" value="Unassembled WGS sequence"/>
</dbReference>
<accession>A0A165CN29</accession>
<sequence length="173" mass="18913">MDAEDRSRGTTLVLHSVHTAPRVQGGACAGFARPRLLPAHPLPAAGLQLLEAGSASRRARWTFAIRAQGPDSYAYIPGATWTLTLPLRLRPRSFVPESDFGCFPLALCVGRTFTSPARRVLRRHETLQALTSRTDRTKRLHTTPALSQPRFLLGFRFHAHSGTASSSFPGCTP</sequence>
<name>A0A165CN29_EXIGL</name>
<dbReference type="EMBL" id="KV426305">
    <property type="protein sequence ID" value="KZV82773.1"/>
    <property type="molecule type" value="Genomic_DNA"/>
</dbReference>
<proteinExistence type="predicted"/>
<dbReference type="InParanoid" id="A0A165CN29"/>